<sequence>MGSRCLFRLNQPDRKLLPTAERELCRRAEAHTGTRLGGWDVHAMALAPPAAAAEPARRGRGGMDVLSLSEAPTKRYVVYTPLPPPGGGGKGGGTAAAAAAAAAAAEQPPPGPVAVEADEQLPHILLKVSGYTPRVVKGIKSLTRTCPRRWRWKSSTAPSARRRCRRRWWRRCSPVSRSRWWPTPTRPPTRRVRRRVWTPTPSRGSFRRAPLRGSRGGGGGGRQTPPPSPGGGWGAPPPRRHRRRRQGVGRRGGGRWLASLCAPRRCCTVCCCRRCKETTGG</sequence>
<proteinExistence type="predicted"/>
<organism evidence="1 2">
    <name type="scientific">Pyropia yezoensis</name>
    <name type="common">Susabi-nori</name>
    <name type="synonym">Porphyra yezoensis</name>
    <dbReference type="NCBI Taxonomy" id="2788"/>
    <lineage>
        <taxon>Eukaryota</taxon>
        <taxon>Rhodophyta</taxon>
        <taxon>Bangiophyceae</taxon>
        <taxon>Bangiales</taxon>
        <taxon>Bangiaceae</taxon>
        <taxon>Pyropia</taxon>
    </lineage>
</organism>
<comment type="caution">
    <text evidence="1">The sequence shown here is derived from an EMBL/GenBank/DDBJ whole genome shotgun (WGS) entry which is preliminary data.</text>
</comment>
<protein>
    <submittedName>
        <fullName evidence="1">Uncharacterized protein</fullName>
    </submittedName>
</protein>
<dbReference type="EMBL" id="CM020618">
    <property type="protein sequence ID" value="KAK1861718.1"/>
    <property type="molecule type" value="Genomic_DNA"/>
</dbReference>
<gene>
    <name evidence="1" type="ORF">I4F81_004298</name>
</gene>
<reference evidence="1" key="1">
    <citation type="submission" date="2019-11" db="EMBL/GenBank/DDBJ databases">
        <title>Nori genome reveals adaptations in red seaweeds to the harsh intertidal environment.</title>
        <authorList>
            <person name="Wang D."/>
            <person name="Mao Y."/>
        </authorList>
    </citation>
    <scope>NUCLEOTIDE SEQUENCE</scope>
    <source>
        <tissue evidence="1">Gametophyte</tissue>
    </source>
</reference>
<evidence type="ECO:0000313" key="1">
    <source>
        <dbReference type="EMBL" id="KAK1861718.1"/>
    </source>
</evidence>
<evidence type="ECO:0000313" key="2">
    <source>
        <dbReference type="Proteomes" id="UP000798662"/>
    </source>
</evidence>
<name>A0ACC3BVS2_PYRYE</name>
<dbReference type="Proteomes" id="UP000798662">
    <property type="component" value="Chromosome 1"/>
</dbReference>
<accession>A0ACC3BVS2</accession>
<keyword evidence="2" id="KW-1185">Reference proteome</keyword>